<dbReference type="GO" id="GO:0031090">
    <property type="term" value="C:organelle membrane"/>
    <property type="evidence" value="ECO:0007669"/>
    <property type="project" value="UniProtKB-ARBA"/>
</dbReference>
<evidence type="ECO:0000256" key="4">
    <source>
        <dbReference type="ARBA" id="ARBA00012251"/>
    </source>
</evidence>
<evidence type="ECO:0000313" key="19">
    <source>
        <dbReference type="Proteomes" id="UP000692954"/>
    </source>
</evidence>
<dbReference type="CDD" id="cd20336">
    <property type="entry name" value="Rcat_RBR"/>
    <property type="match status" value="1"/>
</dbReference>
<evidence type="ECO:0000313" key="18">
    <source>
        <dbReference type="EMBL" id="CAD8123755.1"/>
    </source>
</evidence>
<evidence type="ECO:0000256" key="6">
    <source>
        <dbReference type="ARBA" id="ARBA00022692"/>
    </source>
</evidence>
<dbReference type="Pfam" id="PF01485">
    <property type="entry name" value="IBR"/>
    <property type="match status" value="1"/>
</dbReference>
<accession>A0A8S1RAN1</accession>
<dbReference type="PROSITE" id="PS50089">
    <property type="entry name" value="ZF_RING_2"/>
    <property type="match status" value="1"/>
</dbReference>
<feature type="transmembrane region" description="Helical" evidence="15">
    <location>
        <begin position="410"/>
        <end position="443"/>
    </location>
</feature>
<evidence type="ECO:0000256" key="11">
    <source>
        <dbReference type="ARBA" id="ARBA00022833"/>
    </source>
</evidence>
<evidence type="ECO:0000256" key="1">
    <source>
        <dbReference type="ARBA" id="ARBA00001798"/>
    </source>
</evidence>
<keyword evidence="8" id="KW-0677">Repeat</keyword>
<dbReference type="FunFam" id="3.30.40.10:FF:000051">
    <property type="entry name" value="RBR-type E3 ubiquitin transferase"/>
    <property type="match status" value="1"/>
</dbReference>
<dbReference type="FunFam" id="1.20.120.1750:FF:000039">
    <property type="entry name" value="RBR-type E3 ubiquitin transferase"/>
    <property type="match status" value="1"/>
</dbReference>
<comment type="subcellular location">
    <subcellularLocation>
        <location evidence="2">Membrane</location>
        <topology evidence="2">Single-pass membrane protein</topology>
    </subcellularLocation>
</comment>
<dbReference type="EC" id="2.3.2.31" evidence="4"/>
<dbReference type="GO" id="GO:0061630">
    <property type="term" value="F:ubiquitin protein ligase activity"/>
    <property type="evidence" value="ECO:0007669"/>
    <property type="project" value="UniProtKB-EC"/>
</dbReference>
<evidence type="ECO:0000256" key="2">
    <source>
        <dbReference type="ARBA" id="ARBA00004167"/>
    </source>
</evidence>
<comment type="catalytic activity">
    <reaction evidence="1">
        <text>[E2 ubiquitin-conjugating enzyme]-S-ubiquitinyl-L-cysteine + [acceptor protein]-L-lysine = [E2 ubiquitin-conjugating enzyme]-L-cysteine + [acceptor protein]-N(6)-ubiquitinyl-L-lysine.</text>
        <dbReference type="EC" id="2.3.2.31"/>
    </reaction>
</comment>
<evidence type="ECO:0000256" key="10">
    <source>
        <dbReference type="ARBA" id="ARBA00022786"/>
    </source>
</evidence>
<dbReference type="Proteomes" id="UP000692954">
    <property type="component" value="Unassembled WGS sequence"/>
</dbReference>
<keyword evidence="5" id="KW-0808">Transferase</keyword>
<reference evidence="18" key="1">
    <citation type="submission" date="2021-01" db="EMBL/GenBank/DDBJ databases">
        <authorList>
            <consortium name="Genoscope - CEA"/>
            <person name="William W."/>
        </authorList>
    </citation>
    <scope>NUCLEOTIDE SEQUENCE</scope>
</reference>
<keyword evidence="7" id="KW-0479">Metal-binding</keyword>
<feature type="domain" description="RING-type" evidence="17">
    <location>
        <begin position="137"/>
        <end position="339"/>
    </location>
</feature>
<dbReference type="PROSITE" id="PS51873">
    <property type="entry name" value="TRIAD"/>
    <property type="match status" value="1"/>
</dbReference>
<dbReference type="InterPro" id="IPR044066">
    <property type="entry name" value="TRIAD_supradom"/>
</dbReference>
<keyword evidence="12 15" id="KW-1133">Transmembrane helix</keyword>
<evidence type="ECO:0000256" key="14">
    <source>
        <dbReference type="PROSITE-ProRule" id="PRU00175"/>
    </source>
</evidence>
<evidence type="ECO:0000256" key="13">
    <source>
        <dbReference type="ARBA" id="ARBA00023136"/>
    </source>
</evidence>
<evidence type="ECO:0000256" key="8">
    <source>
        <dbReference type="ARBA" id="ARBA00022737"/>
    </source>
</evidence>
<keyword evidence="11" id="KW-0862">Zinc</keyword>
<evidence type="ECO:0000259" key="16">
    <source>
        <dbReference type="PROSITE" id="PS50089"/>
    </source>
</evidence>
<evidence type="ECO:0000256" key="9">
    <source>
        <dbReference type="ARBA" id="ARBA00022771"/>
    </source>
</evidence>
<keyword evidence="19" id="KW-1185">Reference proteome</keyword>
<dbReference type="InterPro" id="IPR017907">
    <property type="entry name" value="Znf_RING_CS"/>
</dbReference>
<dbReference type="PANTHER" id="PTHR11685">
    <property type="entry name" value="RBR FAMILY RING FINGER AND IBR DOMAIN-CONTAINING"/>
    <property type="match status" value="1"/>
</dbReference>
<organism evidence="18 19">
    <name type="scientific">Paramecium sonneborni</name>
    <dbReference type="NCBI Taxonomy" id="65129"/>
    <lineage>
        <taxon>Eukaryota</taxon>
        <taxon>Sar</taxon>
        <taxon>Alveolata</taxon>
        <taxon>Ciliophora</taxon>
        <taxon>Intramacronucleata</taxon>
        <taxon>Oligohymenophorea</taxon>
        <taxon>Peniculida</taxon>
        <taxon>Parameciidae</taxon>
        <taxon>Paramecium</taxon>
    </lineage>
</organism>
<feature type="transmembrane region" description="Helical" evidence="15">
    <location>
        <begin position="363"/>
        <end position="390"/>
    </location>
</feature>
<name>A0A8S1RAN1_9CILI</name>
<dbReference type="PROSITE" id="PS00518">
    <property type="entry name" value="ZF_RING_1"/>
    <property type="match status" value="1"/>
</dbReference>
<keyword evidence="13 15" id="KW-0472">Membrane</keyword>
<dbReference type="SMART" id="SM00647">
    <property type="entry name" value="IBR"/>
    <property type="match status" value="2"/>
</dbReference>
<keyword evidence="6 15" id="KW-0812">Transmembrane</keyword>
<dbReference type="OrthoDB" id="297477at2759"/>
<dbReference type="GO" id="GO:0016567">
    <property type="term" value="P:protein ubiquitination"/>
    <property type="evidence" value="ECO:0007669"/>
    <property type="project" value="InterPro"/>
</dbReference>
<dbReference type="SMART" id="SM00184">
    <property type="entry name" value="RING"/>
    <property type="match status" value="2"/>
</dbReference>
<proteinExistence type="predicted"/>
<evidence type="ECO:0000259" key="17">
    <source>
        <dbReference type="PROSITE" id="PS51873"/>
    </source>
</evidence>
<dbReference type="InterPro" id="IPR001841">
    <property type="entry name" value="Znf_RING"/>
</dbReference>
<dbReference type="AlphaFoldDB" id="A0A8S1RAN1"/>
<gene>
    <name evidence="18" type="ORF">PSON_ATCC_30995.1.T1470029</name>
</gene>
<feature type="domain" description="RING-type" evidence="16">
    <location>
        <begin position="141"/>
        <end position="187"/>
    </location>
</feature>
<evidence type="ECO:0000256" key="3">
    <source>
        <dbReference type="ARBA" id="ARBA00004906"/>
    </source>
</evidence>
<evidence type="ECO:0000256" key="5">
    <source>
        <dbReference type="ARBA" id="ARBA00022679"/>
    </source>
</evidence>
<dbReference type="EMBL" id="CAJJDN010000147">
    <property type="protein sequence ID" value="CAD8123755.1"/>
    <property type="molecule type" value="Genomic_DNA"/>
</dbReference>
<protein>
    <recommendedName>
        <fullName evidence="4">RBR-type E3 ubiquitin transferase</fullName>
        <ecNumber evidence="4">2.3.2.31</ecNumber>
    </recommendedName>
</protein>
<comment type="pathway">
    <text evidence="3">Protein modification; protein ubiquitination.</text>
</comment>
<sequence length="447" mass="51725">MDQNEQMCQFEQQKPQYQQLVLPIYQQQLFVSHGPKLGKSQPLKCQANDYIDSGQFDEPNYHQIQENQQPINKQGQGVHSQMQSIVSQELRTEGVKTIVTEEVRQKKILRKRKSCSSWQSEVKLEMKVDEQSKDQKDLQECSICYIEKGKNQFIAPLSCRHEFCSDCMSYHLTQNILKGNVLSIGCPQSLCTIAFTDEQIQTLVSDRVYEKYKKFYDRQIISQNKNVRWCPKPDCENYVIGNGNDLLTCICGQNICFQCGNQYHQGLDCIQAMDAQYLQARKDNLIFDCPNCKAPIQKKGGCNHMTCYKCKYQFCWLCRGKYSSYHYVIFNIFGCVFPGGQGSNMQPFSNPMMLRVMMIIPKILLTIILFSVLLALLPFILIYFVIVAPYELTRKVCGFRFHRYRLCPKIAFGILYFFLGVLLSPLTVAIAILISPCFLIFYLLENI</sequence>
<keyword evidence="10" id="KW-0833">Ubl conjugation pathway</keyword>
<dbReference type="InterPro" id="IPR031127">
    <property type="entry name" value="E3_UB_ligase_RBR"/>
</dbReference>
<dbReference type="GO" id="GO:0005737">
    <property type="term" value="C:cytoplasm"/>
    <property type="evidence" value="ECO:0007669"/>
    <property type="project" value="UniProtKB-ARBA"/>
</dbReference>
<comment type="caution">
    <text evidence="18">The sequence shown here is derived from an EMBL/GenBank/DDBJ whole genome shotgun (WGS) entry which is preliminary data.</text>
</comment>
<evidence type="ECO:0000256" key="15">
    <source>
        <dbReference type="SAM" id="Phobius"/>
    </source>
</evidence>
<evidence type="ECO:0000256" key="12">
    <source>
        <dbReference type="ARBA" id="ARBA00022989"/>
    </source>
</evidence>
<dbReference type="GO" id="GO:0008270">
    <property type="term" value="F:zinc ion binding"/>
    <property type="evidence" value="ECO:0007669"/>
    <property type="project" value="UniProtKB-KW"/>
</dbReference>
<dbReference type="InterPro" id="IPR002867">
    <property type="entry name" value="IBR_dom"/>
</dbReference>
<keyword evidence="9 14" id="KW-0863">Zinc-finger</keyword>
<evidence type="ECO:0000256" key="7">
    <source>
        <dbReference type="ARBA" id="ARBA00022723"/>
    </source>
</evidence>
<dbReference type="Pfam" id="PF22191">
    <property type="entry name" value="IBR_1"/>
    <property type="match status" value="1"/>
</dbReference>